<feature type="non-terminal residue" evidence="7">
    <location>
        <position position="111"/>
    </location>
</feature>
<comment type="similarity">
    <text evidence="1">Belongs to the FGGY kinase family.</text>
</comment>
<gene>
    <name evidence="7" type="ORF">S06H3_64832</name>
</gene>
<dbReference type="PANTHER" id="PTHR10196:SF69">
    <property type="entry name" value="GLYCEROL KINASE"/>
    <property type="match status" value="1"/>
</dbReference>
<feature type="non-terminal residue" evidence="7">
    <location>
        <position position="1"/>
    </location>
</feature>
<sequence length="111" mass="11982">GVYLVPAFVGLGAPYWDMYARGIIVGLTRGAKKEHILRAAEESIAYQSRDVLEVIQKDSGINLKKLKVDGGAVRDNFLMQFQSDILGVPVVRPHIVETTALGAAYLAGLAV</sequence>
<evidence type="ECO:0000259" key="6">
    <source>
        <dbReference type="Pfam" id="PF02782"/>
    </source>
</evidence>
<accession>X1R7U8</accession>
<evidence type="ECO:0000313" key="7">
    <source>
        <dbReference type="EMBL" id="GAI63081.1"/>
    </source>
</evidence>
<dbReference type="GO" id="GO:0019563">
    <property type="term" value="P:glycerol catabolic process"/>
    <property type="evidence" value="ECO:0007669"/>
    <property type="project" value="TreeGrafter"/>
</dbReference>
<comment type="caution">
    <text evidence="7">The sequence shown here is derived from an EMBL/GenBank/DDBJ whole genome shotgun (WGS) entry which is preliminary data.</text>
</comment>
<keyword evidence="4" id="KW-0418">Kinase</keyword>
<dbReference type="SUPFAM" id="SSF53067">
    <property type="entry name" value="Actin-like ATPase domain"/>
    <property type="match status" value="1"/>
</dbReference>
<dbReference type="Pfam" id="PF02782">
    <property type="entry name" value="FGGY_C"/>
    <property type="match status" value="1"/>
</dbReference>
<organism evidence="7">
    <name type="scientific">marine sediment metagenome</name>
    <dbReference type="NCBI Taxonomy" id="412755"/>
    <lineage>
        <taxon>unclassified sequences</taxon>
        <taxon>metagenomes</taxon>
        <taxon>ecological metagenomes</taxon>
    </lineage>
</organism>
<evidence type="ECO:0000256" key="4">
    <source>
        <dbReference type="ARBA" id="ARBA00022777"/>
    </source>
</evidence>
<dbReference type="GO" id="GO:0005524">
    <property type="term" value="F:ATP binding"/>
    <property type="evidence" value="ECO:0007669"/>
    <property type="project" value="UniProtKB-KW"/>
</dbReference>
<dbReference type="Gene3D" id="3.30.420.40">
    <property type="match status" value="1"/>
</dbReference>
<dbReference type="EMBL" id="BARV01043428">
    <property type="protein sequence ID" value="GAI63081.1"/>
    <property type="molecule type" value="Genomic_DNA"/>
</dbReference>
<evidence type="ECO:0000256" key="5">
    <source>
        <dbReference type="ARBA" id="ARBA00022840"/>
    </source>
</evidence>
<dbReference type="InterPro" id="IPR043129">
    <property type="entry name" value="ATPase_NBD"/>
</dbReference>
<evidence type="ECO:0000256" key="2">
    <source>
        <dbReference type="ARBA" id="ARBA00022679"/>
    </source>
</evidence>
<keyword evidence="5" id="KW-0067">ATP-binding</keyword>
<feature type="domain" description="Carbohydrate kinase FGGY C-terminal" evidence="6">
    <location>
        <begin position="1"/>
        <end position="110"/>
    </location>
</feature>
<keyword evidence="3" id="KW-0547">Nucleotide-binding</keyword>
<dbReference type="GO" id="GO:0004370">
    <property type="term" value="F:glycerol kinase activity"/>
    <property type="evidence" value="ECO:0007669"/>
    <property type="project" value="TreeGrafter"/>
</dbReference>
<proteinExistence type="inferred from homology"/>
<evidence type="ECO:0000256" key="3">
    <source>
        <dbReference type="ARBA" id="ARBA00022741"/>
    </source>
</evidence>
<dbReference type="GO" id="GO:0005829">
    <property type="term" value="C:cytosol"/>
    <property type="evidence" value="ECO:0007669"/>
    <property type="project" value="TreeGrafter"/>
</dbReference>
<dbReference type="InterPro" id="IPR018485">
    <property type="entry name" value="FGGY_C"/>
</dbReference>
<protein>
    <recommendedName>
        <fullName evidence="6">Carbohydrate kinase FGGY C-terminal domain-containing protein</fullName>
    </recommendedName>
</protein>
<evidence type="ECO:0000256" key="1">
    <source>
        <dbReference type="ARBA" id="ARBA00009156"/>
    </source>
</evidence>
<keyword evidence="2" id="KW-0808">Transferase</keyword>
<dbReference type="PANTHER" id="PTHR10196">
    <property type="entry name" value="SUGAR KINASE"/>
    <property type="match status" value="1"/>
</dbReference>
<name>X1R7U8_9ZZZZ</name>
<dbReference type="AlphaFoldDB" id="X1R7U8"/>
<reference evidence="7" key="1">
    <citation type="journal article" date="2014" name="Front. Microbiol.">
        <title>High frequency of phylogenetically diverse reductive dehalogenase-homologous genes in deep subseafloor sedimentary metagenomes.</title>
        <authorList>
            <person name="Kawai M."/>
            <person name="Futagami T."/>
            <person name="Toyoda A."/>
            <person name="Takaki Y."/>
            <person name="Nishi S."/>
            <person name="Hori S."/>
            <person name="Arai W."/>
            <person name="Tsubouchi T."/>
            <person name="Morono Y."/>
            <person name="Uchiyama I."/>
            <person name="Ito T."/>
            <person name="Fujiyama A."/>
            <person name="Inagaki F."/>
            <person name="Takami H."/>
        </authorList>
    </citation>
    <scope>NUCLEOTIDE SEQUENCE</scope>
    <source>
        <strain evidence="7">Expedition CK06-06</strain>
    </source>
</reference>